<evidence type="ECO:0000313" key="2">
    <source>
        <dbReference type="Proteomes" id="UP001054837"/>
    </source>
</evidence>
<keyword evidence="2" id="KW-1185">Reference proteome</keyword>
<dbReference type="AlphaFoldDB" id="A0AAV4S2P1"/>
<comment type="caution">
    <text evidence="1">The sequence shown here is derived from an EMBL/GenBank/DDBJ whole genome shotgun (WGS) entry which is preliminary data.</text>
</comment>
<reference evidence="1 2" key="1">
    <citation type="submission" date="2021-06" db="EMBL/GenBank/DDBJ databases">
        <title>Caerostris darwini draft genome.</title>
        <authorList>
            <person name="Kono N."/>
            <person name="Arakawa K."/>
        </authorList>
    </citation>
    <scope>NUCLEOTIDE SEQUENCE [LARGE SCALE GENOMIC DNA]</scope>
</reference>
<protein>
    <submittedName>
        <fullName evidence="1">Uncharacterized protein</fullName>
    </submittedName>
</protein>
<gene>
    <name evidence="1" type="ORF">CDAR_34021</name>
</gene>
<dbReference type="EMBL" id="BPLQ01007006">
    <property type="protein sequence ID" value="GIY27002.1"/>
    <property type="molecule type" value="Genomic_DNA"/>
</dbReference>
<accession>A0AAV4S2P1</accession>
<proteinExistence type="predicted"/>
<evidence type="ECO:0000313" key="1">
    <source>
        <dbReference type="EMBL" id="GIY27002.1"/>
    </source>
</evidence>
<sequence>MGYVMYCPGRFYSRPDVRDKSVRSIFRLLGIYVLSLSCESDVLSQQSWIYENARKCTARMKEAIRLKLAENIEFSVLAGRYLGLGNFVPFLNFTLDKSFIMHLIL</sequence>
<organism evidence="1 2">
    <name type="scientific">Caerostris darwini</name>
    <dbReference type="NCBI Taxonomy" id="1538125"/>
    <lineage>
        <taxon>Eukaryota</taxon>
        <taxon>Metazoa</taxon>
        <taxon>Ecdysozoa</taxon>
        <taxon>Arthropoda</taxon>
        <taxon>Chelicerata</taxon>
        <taxon>Arachnida</taxon>
        <taxon>Araneae</taxon>
        <taxon>Araneomorphae</taxon>
        <taxon>Entelegynae</taxon>
        <taxon>Araneoidea</taxon>
        <taxon>Araneidae</taxon>
        <taxon>Caerostris</taxon>
    </lineage>
</organism>
<dbReference type="Proteomes" id="UP001054837">
    <property type="component" value="Unassembled WGS sequence"/>
</dbReference>
<name>A0AAV4S2P1_9ARAC</name>